<dbReference type="EMBL" id="BLRW01000004">
    <property type="protein sequence ID" value="GFP22605.1"/>
    <property type="molecule type" value="Genomic_DNA"/>
</dbReference>
<gene>
    <name evidence="1" type="ORF">HKBW3S03_00236</name>
    <name evidence="2" type="ORF">HKBW3S09_00073</name>
    <name evidence="3" type="ORF">HKBW3S34_02027</name>
</gene>
<evidence type="ECO:0008006" key="7">
    <source>
        <dbReference type="Google" id="ProtNLM"/>
    </source>
</evidence>
<protein>
    <recommendedName>
        <fullName evidence="7">PglZ domain-containing protein</fullName>
    </recommendedName>
</protein>
<accession>A0A6V8NHA7</accession>
<name>A0A6V8NHA7_9ACTN</name>
<keyword evidence="6" id="KW-1185">Reference proteome</keyword>
<comment type="caution">
    <text evidence="1">The sequence shown here is derived from an EMBL/GenBank/DDBJ whole genome shotgun (WGS) entry which is preliminary data.</text>
</comment>
<evidence type="ECO:0000313" key="5">
    <source>
        <dbReference type="Proteomes" id="UP000585609"/>
    </source>
</evidence>
<evidence type="ECO:0000313" key="3">
    <source>
        <dbReference type="EMBL" id="GFP31108.1"/>
    </source>
</evidence>
<dbReference type="Pfam" id="PF08665">
    <property type="entry name" value="PglZ"/>
    <property type="match status" value="1"/>
</dbReference>
<reference evidence="4 5" key="1">
    <citation type="journal article" date="2020" name="Front. Microbiol.">
        <title>Single-cell genomics of novel Actinobacteria with the Wood-Ljungdahl pathway discovered in a serpentinizing system.</title>
        <authorList>
            <person name="Merino N."/>
            <person name="Kawai M."/>
            <person name="Boyd E.S."/>
            <person name="Colman D.R."/>
            <person name="McGlynn S.E."/>
            <person name="Nealson K.H."/>
            <person name="Kurokawa K."/>
            <person name="Hongoh Y."/>
        </authorList>
    </citation>
    <scope>NUCLEOTIDE SEQUENCE [LARGE SCALE GENOMIC DNA]</scope>
    <source>
        <strain evidence="1 4">S03</strain>
        <strain evidence="2 5">S09_30</strain>
        <strain evidence="3 6">S34</strain>
    </source>
</reference>
<organism evidence="1 4">
    <name type="scientific">Candidatus Hakubella thermalkaliphila</name>
    <dbReference type="NCBI Taxonomy" id="2754717"/>
    <lineage>
        <taxon>Bacteria</taxon>
        <taxon>Bacillati</taxon>
        <taxon>Actinomycetota</taxon>
        <taxon>Actinomycetota incertae sedis</taxon>
        <taxon>Candidatus Hakubellales</taxon>
        <taxon>Candidatus Hakubellaceae</taxon>
        <taxon>Candidatus Hakubella</taxon>
    </lineage>
</organism>
<sequence length="796" mass="92708">MISVMVDPYGLSEEIPTVLVVRDESQFIDSRLKIRDALHKGKDLNVIIKNRRIGQWYESLRDYPDVKIEILSPSSVLSRALNLSVSLSLNLSVNDSEIQELGLVEKVEKNLPQTRLVTTRDIESWVLSVCVGECWGEKGGTLTHFAEMASFFLNVKELQKHPALARLMKKQEEGWFDSPVGEIYKWLFMVPRDRSFFIYAWQILKNYDKTMRENILDEITKRDRQVLEPLEKCVEQIPLIECKDDYKKKSELSDLLEMKWKNILKSKLTHGESENDETLKKRFGQIIGEAAMKMSGRIAGEINAVSFFVRENPFYFSKDLFDLIGARFTVFQKQVEELSQFIPPRFPTEPRLDWDWGQMSKWATSEYFPYKKWSIQQGRRDKKIEEIAETYSEWLHRKYPQLKNQLSPLIYGTWYRIKKHIAQGYRILWIIIDNLSWFYLKDIIKAFKEEKLFCSSEPIPCLSMLPSETKISKTALVAGKLPNQIEVDKYQKYTLLFEDFCKQSNMMSYKAIPDSEFRKSKLEEHQVTCCIINKLDISSHGGFFDLEDEIKDFLKRIAQYVRNFLPRDLSSKKFYLVISTDHGCCIIPQNIKGLGKPGSARMEKEHKRFVYVDSNQHLDKNWYFLDKDKFGLPESIAIAKGYRFVGKRKPKGLIHGGMTPEETVIPHLEFCLQPLELKDIQVYHSSSPIIGTRKQKVELSIRNLNDYEISNVAVYVPSHSIEIKIEKIPAKDEVSESCEITLSREEVIGSKDNIVTLRGFYSFDCMGEPKRGEVEVKIKIRKIIEGFETAEEIFKS</sequence>
<dbReference type="Proteomes" id="UP000574717">
    <property type="component" value="Unassembled WGS sequence"/>
</dbReference>
<evidence type="ECO:0000313" key="6">
    <source>
        <dbReference type="Proteomes" id="UP000588083"/>
    </source>
</evidence>
<dbReference type="RefSeq" id="WP_176236734.1">
    <property type="nucleotide sequence ID" value="NZ_BLRU01000010.1"/>
</dbReference>
<dbReference type="Proteomes" id="UP000588083">
    <property type="component" value="Unassembled WGS sequence"/>
</dbReference>
<proteinExistence type="predicted"/>
<dbReference type="EMBL" id="BLRU01000010">
    <property type="protein sequence ID" value="GFP18731.1"/>
    <property type="molecule type" value="Genomic_DNA"/>
</dbReference>
<dbReference type="AlphaFoldDB" id="A0A6V8NHA7"/>
<evidence type="ECO:0000313" key="4">
    <source>
        <dbReference type="Proteomes" id="UP000574717"/>
    </source>
</evidence>
<dbReference type="EMBL" id="BLRZ01000165">
    <property type="protein sequence ID" value="GFP31108.1"/>
    <property type="molecule type" value="Genomic_DNA"/>
</dbReference>
<evidence type="ECO:0000313" key="2">
    <source>
        <dbReference type="EMBL" id="GFP22605.1"/>
    </source>
</evidence>
<dbReference type="Proteomes" id="UP000585609">
    <property type="component" value="Unassembled WGS sequence"/>
</dbReference>
<evidence type="ECO:0000313" key="1">
    <source>
        <dbReference type="EMBL" id="GFP18731.1"/>
    </source>
</evidence>